<feature type="binding site" description="in other chain" evidence="9">
    <location>
        <begin position="18"/>
        <end position="20"/>
    </location>
    <ligand>
        <name>ATP</name>
        <dbReference type="ChEBI" id="CHEBI:30616"/>
        <note>ligand shared between dimeric partners</note>
    </ligand>
</feature>
<feature type="binding site" evidence="9">
    <location>
        <position position="196"/>
    </location>
    <ligand>
        <name>Mg(2+)</name>
        <dbReference type="ChEBI" id="CHEBI:18420"/>
    </ligand>
</feature>
<dbReference type="Proteomes" id="UP001321786">
    <property type="component" value="Chromosome"/>
</dbReference>
<dbReference type="PANTHER" id="PTHR10256:SF0">
    <property type="entry name" value="INACTIVE SELENIDE, WATER DIKINASE-LIKE PROTEIN-RELATED"/>
    <property type="match status" value="1"/>
</dbReference>
<dbReference type="GO" id="GO:0005524">
    <property type="term" value="F:ATP binding"/>
    <property type="evidence" value="ECO:0007669"/>
    <property type="project" value="UniProtKB-UniRule"/>
</dbReference>
<evidence type="ECO:0000256" key="1">
    <source>
        <dbReference type="ARBA" id="ARBA00008026"/>
    </source>
</evidence>
<evidence type="ECO:0000256" key="7">
    <source>
        <dbReference type="ARBA" id="ARBA00022842"/>
    </source>
</evidence>
<gene>
    <name evidence="9 12" type="primary">selD</name>
    <name evidence="12" type="ORF">HLPR_22360</name>
</gene>
<evidence type="ECO:0000256" key="3">
    <source>
        <dbReference type="ARBA" id="ARBA00022723"/>
    </source>
</evidence>
<dbReference type="InterPro" id="IPR004536">
    <property type="entry name" value="SPS/SelD"/>
</dbReference>
<dbReference type="EMBL" id="AP028654">
    <property type="protein sequence ID" value="BEP29905.1"/>
    <property type="molecule type" value="Genomic_DNA"/>
</dbReference>
<keyword evidence="2 9" id="KW-0808">Transferase</keyword>
<dbReference type="InterPro" id="IPR010918">
    <property type="entry name" value="PurM-like_C_dom"/>
</dbReference>
<keyword evidence="13" id="KW-1185">Reference proteome</keyword>
<dbReference type="InterPro" id="IPR036921">
    <property type="entry name" value="PurM-like_N_sf"/>
</dbReference>
<proteinExistence type="inferred from homology"/>
<dbReference type="GO" id="GO:0016260">
    <property type="term" value="P:selenocysteine biosynthetic process"/>
    <property type="evidence" value="ECO:0007669"/>
    <property type="project" value="InterPro"/>
</dbReference>
<organism evidence="12 13">
    <name type="scientific">Helicovermis profundi</name>
    <dbReference type="NCBI Taxonomy" id="3065157"/>
    <lineage>
        <taxon>Bacteria</taxon>
        <taxon>Bacillati</taxon>
        <taxon>Bacillota</taxon>
        <taxon>Clostridia</taxon>
        <taxon>Helicovermis</taxon>
    </lineage>
</organism>
<dbReference type="FunFam" id="3.30.1330.10:FF:000003">
    <property type="entry name" value="Selenide, water dikinase"/>
    <property type="match status" value="1"/>
</dbReference>
<keyword evidence="6 9" id="KW-0067">ATP-binding</keyword>
<keyword evidence="8 9" id="KW-0711">Selenium</keyword>
<dbReference type="Gene3D" id="3.90.650.10">
    <property type="entry name" value="PurM-like C-terminal domain"/>
    <property type="match status" value="1"/>
</dbReference>
<dbReference type="Pfam" id="PF00586">
    <property type="entry name" value="AIRS"/>
    <property type="match status" value="1"/>
</dbReference>
<comment type="similarity">
    <text evidence="1 9">Belongs to the selenophosphate synthase 1 family. Class I subfamily.</text>
</comment>
<sequence length="318" mass="34521">MCNLPKFEDENLIIGLETSDDAAVYKIDDEKAIIQTLDFFTPIVDDPYMFGQIAAANSLSDVYAMGGEPTIALNIVAFPTCLDMNILSEILRGGAEKVKEAGAILVGGHSVDDPEPKYGLSVTGMVHPDKVLSNSSAKPGDVLVLTKPIGTGILSTCIKADMLSKEEIDKISFVMSYLNKDAADGIKQVNVNSCTDITGFGLAGHAYEMAKGSQVTVELDFNKIPILNETISNAEMGLIPAGTYRNRDYIEGEYLIDDSLEEYVLDIVFDPQTSGGLLISLPEKEALKLMNIYKTTLKTEFAVVGRVLEKEDFSLIIK</sequence>
<feature type="binding site" evidence="9">
    <location>
        <begin position="108"/>
        <end position="110"/>
    </location>
    <ligand>
        <name>ATP</name>
        <dbReference type="ChEBI" id="CHEBI:30616"/>
        <note>ligand shared between dimeric partners</note>
    </ligand>
</feature>
<feature type="domain" description="PurM-like C-terminal" evidence="11">
    <location>
        <begin position="138"/>
        <end position="317"/>
    </location>
</feature>
<evidence type="ECO:0000256" key="4">
    <source>
        <dbReference type="ARBA" id="ARBA00022741"/>
    </source>
</evidence>
<dbReference type="InterPro" id="IPR023061">
    <property type="entry name" value="SelD_I"/>
</dbReference>
<dbReference type="Gene3D" id="3.30.1330.10">
    <property type="entry name" value="PurM-like, N-terminal domain"/>
    <property type="match status" value="1"/>
</dbReference>
<feature type="binding site" evidence="9">
    <location>
        <position position="21"/>
    </location>
    <ligand>
        <name>Mg(2+)</name>
        <dbReference type="ChEBI" id="CHEBI:18420"/>
    </ligand>
</feature>
<comment type="catalytic activity">
    <reaction evidence="9">
        <text>hydrogenselenide + ATP + H2O = selenophosphate + AMP + phosphate + 2 H(+)</text>
        <dbReference type="Rhea" id="RHEA:18737"/>
        <dbReference type="ChEBI" id="CHEBI:15377"/>
        <dbReference type="ChEBI" id="CHEBI:15378"/>
        <dbReference type="ChEBI" id="CHEBI:16144"/>
        <dbReference type="ChEBI" id="CHEBI:29317"/>
        <dbReference type="ChEBI" id="CHEBI:30616"/>
        <dbReference type="ChEBI" id="CHEBI:43474"/>
        <dbReference type="ChEBI" id="CHEBI:456215"/>
        <dbReference type="EC" id="2.7.9.3"/>
    </reaction>
</comment>
<dbReference type="GO" id="GO:0004756">
    <property type="term" value="F:selenide, water dikinase activity"/>
    <property type="evidence" value="ECO:0007669"/>
    <property type="project" value="UniProtKB-UniRule"/>
</dbReference>
<dbReference type="GO" id="GO:0005737">
    <property type="term" value="C:cytoplasm"/>
    <property type="evidence" value="ECO:0007669"/>
    <property type="project" value="TreeGrafter"/>
</dbReference>
<reference evidence="12 13" key="1">
    <citation type="submission" date="2023-08" db="EMBL/GenBank/DDBJ databases">
        <title>Helicovermis profunda gen. nov., sp. nov., a novel mesophilic, fermentative bacterium within the Bacillota from a deep-sea hydrothermal vent chimney.</title>
        <authorList>
            <person name="Miyazaki U."/>
            <person name="Mizutani D."/>
            <person name="Hashimoto Y."/>
            <person name="Tame A."/>
            <person name="Sawayama S."/>
            <person name="Miyazaki J."/>
            <person name="Takai K."/>
            <person name="Nakagawa S."/>
        </authorList>
    </citation>
    <scope>NUCLEOTIDE SEQUENCE [LARGE SCALE GENOMIC DNA]</scope>
    <source>
        <strain evidence="12 13">S502</strain>
    </source>
</reference>
<dbReference type="PANTHER" id="PTHR10256">
    <property type="entry name" value="SELENIDE, WATER DIKINASE"/>
    <property type="match status" value="1"/>
</dbReference>
<dbReference type="SUPFAM" id="SSF56042">
    <property type="entry name" value="PurM C-terminal domain-like"/>
    <property type="match status" value="1"/>
</dbReference>
<dbReference type="InterPro" id="IPR016188">
    <property type="entry name" value="PurM-like_N"/>
</dbReference>
<dbReference type="PIRSF" id="PIRSF036407">
    <property type="entry name" value="Selenphspht_syn"/>
    <property type="match status" value="1"/>
</dbReference>
<evidence type="ECO:0000256" key="6">
    <source>
        <dbReference type="ARBA" id="ARBA00022840"/>
    </source>
</evidence>
<keyword evidence="7 9" id="KW-0460">Magnesium</keyword>
<dbReference type="NCBIfam" id="NF002098">
    <property type="entry name" value="PRK00943.1"/>
    <property type="match status" value="1"/>
</dbReference>
<comment type="cofactor">
    <cofactor evidence="9">
        <name>Mg(2+)</name>
        <dbReference type="ChEBI" id="CHEBI:18420"/>
    </cofactor>
    <text evidence="9">Binds 1 Mg(2+) ion per monomer.</text>
</comment>
<comment type="subunit">
    <text evidence="9">Homodimer.</text>
</comment>
<keyword evidence="4 9" id="KW-0547">Nucleotide-binding</keyword>
<dbReference type="HAMAP" id="MF_00625">
    <property type="entry name" value="SelD"/>
    <property type="match status" value="1"/>
</dbReference>
<dbReference type="Pfam" id="PF02769">
    <property type="entry name" value="AIRS_C"/>
    <property type="match status" value="1"/>
</dbReference>
<comment type="caution">
    <text evidence="9">Lacks conserved residue(s) required for the propagation of feature annotation.</text>
</comment>
<dbReference type="NCBIfam" id="TIGR00476">
    <property type="entry name" value="selD"/>
    <property type="match status" value="1"/>
</dbReference>
<feature type="binding site" description="in other chain" evidence="9">
    <location>
        <position position="38"/>
    </location>
    <ligand>
        <name>ATP</name>
        <dbReference type="ChEBI" id="CHEBI:30616"/>
        <note>ligand shared between dimeric partners</note>
    </ligand>
</feature>
<dbReference type="EC" id="2.7.9.3" evidence="9"/>
<dbReference type="GO" id="GO:0000287">
    <property type="term" value="F:magnesium ion binding"/>
    <property type="evidence" value="ECO:0007669"/>
    <property type="project" value="UniProtKB-UniRule"/>
</dbReference>
<dbReference type="SUPFAM" id="SSF55326">
    <property type="entry name" value="PurM N-terminal domain-like"/>
    <property type="match status" value="1"/>
</dbReference>
<dbReference type="AlphaFoldDB" id="A0AAU9EU06"/>
<evidence type="ECO:0000256" key="9">
    <source>
        <dbReference type="HAMAP-Rule" id="MF_00625"/>
    </source>
</evidence>
<protein>
    <recommendedName>
        <fullName evidence="9">Selenide, water dikinase</fullName>
        <ecNumber evidence="9">2.7.9.3</ecNumber>
    </recommendedName>
    <alternativeName>
        <fullName evidence="9">Selenium donor protein</fullName>
    </alternativeName>
    <alternativeName>
        <fullName evidence="9">Selenophosphate synthase</fullName>
    </alternativeName>
</protein>
<evidence type="ECO:0000256" key="8">
    <source>
        <dbReference type="ARBA" id="ARBA00023266"/>
    </source>
</evidence>
<accession>A0AAU9EU06</accession>
<evidence type="ECO:0000313" key="12">
    <source>
        <dbReference type="EMBL" id="BEP29905.1"/>
    </source>
</evidence>
<evidence type="ECO:0000313" key="13">
    <source>
        <dbReference type="Proteomes" id="UP001321786"/>
    </source>
</evidence>
<comment type="function">
    <text evidence="9">Synthesizes selenophosphate from selenide and ATP.</text>
</comment>
<keyword evidence="5 9" id="KW-0418">Kinase</keyword>
<evidence type="ECO:0000259" key="11">
    <source>
        <dbReference type="Pfam" id="PF02769"/>
    </source>
</evidence>
<evidence type="ECO:0000256" key="2">
    <source>
        <dbReference type="ARBA" id="ARBA00022679"/>
    </source>
</evidence>
<feature type="binding site" description="in other chain" evidence="9">
    <location>
        <position position="61"/>
    </location>
    <ligand>
        <name>ATP</name>
        <dbReference type="ChEBI" id="CHEBI:30616"/>
        <note>ligand shared between dimeric partners</note>
    </ligand>
</feature>
<name>A0AAU9EU06_9FIRM</name>
<evidence type="ECO:0000259" key="10">
    <source>
        <dbReference type="Pfam" id="PF00586"/>
    </source>
</evidence>
<dbReference type="CDD" id="cd02195">
    <property type="entry name" value="SelD"/>
    <property type="match status" value="1"/>
</dbReference>
<dbReference type="KEGG" id="hprf:HLPR_22360"/>
<feature type="domain" description="PurM-like N-terminal" evidence="10">
    <location>
        <begin position="20"/>
        <end position="126"/>
    </location>
</feature>
<keyword evidence="3 9" id="KW-0479">Metal-binding</keyword>
<feature type="binding site" evidence="9">
    <location>
        <position position="61"/>
    </location>
    <ligand>
        <name>Mg(2+)</name>
        <dbReference type="ChEBI" id="CHEBI:18420"/>
    </ligand>
</feature>
<dbReference type="InterPro" id="IPR036676">
    <property type="entry name" value="PurM-like_C_sf"/>
</dbReference>
<evidence type="ECO:0000256" key="5">
    <source>
        <dbReference type="ARBA" id="ARBA00022777"/>
    </source>
</evidence>